<evidence type="ECO:0000256" key="1">
    <source>
        <dbReference type="SAM" id="SignalP"/>
    </source>
</evidence>
<evidence type="ECO:0000313" key="3">
    <source>
        <dbReference type="Proteomes" id="UP001597544"/>
    </source>
</evidence>
<accession>A0ABW5ISL7</accession>
<keyword evidence="1" id="KW-0732">Signal</keyword>
<proteinExistence type="predicted"/>
<comment type="caution">
    <text evidence="2">The sequence shown here is derived from an EMBL/GenBank/DDBJ whole genome shotgun (WGS) entry which is preliminary data.</text>
</comment>
<protein>
    <submittedName>
        <fullName evidence="2">Autotransporter outer membrane beta-barrel domain-containing protein</fullName>
    </submittedName>
</protein>
<dbReference type="InterPro" id="IPR036709">
    <property type="entry name" value="Autotransporte_beta_dom_sf"/>
</dbReference>
<gene>
    <name evidence="2" type="ORF">ACFSRY_17465</name>
</gene>
<evidence type="ECO:0000313" key="2">
    <source>
        <dbReference type="EMBL" id="MFD2515665.1"/>
    </source>
</evidence>
<name>A0ABW5ISL7_9BACT</name>
<keyword evidence="3" id="KW-1185">Reference proteome</keyword>
<dbReference type="SUPFAM" id="SSF103515">
    <property type="entry name" value="Autotransporter"/>
    <property type="match status" value="1"/>
</dbReference>
<dbReference type="Proteomes" id="UP001597544">
    <property type="component" value="Unassembled WGS sequence"/>
</dbReference>
<feature type="chain" id="PRO_5046991440" evidence="1">
    <location>
        <begin position="19"/>
        <end position="210"/>
    </location>
</feature>
<feature type="signal peptide" evidence="1">
    <location>
        <begin position="1"/>
        <end position="18"/>
    </location>
</feature>
<reference evidence="3" key="1">
    <citation type="journal article" date="2019" name="Int. J. Syst. Evol. Microbiol.">
        <title>The Global Catalogue of Microorganisms (GCM) 10K type strain sequencing project: providing services to taxonomists for standard genome sequencing and annotation.</title>
        <authorList>
            <consortium name="The Broad Institute Genomics Platform"/>
            <consortium name="The Broad Institute Genome Sequencing Center for Infectious Disease"/>
            <person name="Wu L."/>
            <person name="Ma J."/>
        </authorList>
    </citation>
    <scope>NUCLEOTIDE SEQUENCE [LARGE SCALE GENOMIC DNA]</scope>
    <source>
        <strain evidence="3">KCTC 42498</strain>
    </source>
</reference>
<dbReference type="EMBL" id="JBHULU010000021">
    <property type="protein sequence ID" value="MFD2515665.1"/>
    <property type="molecule type" value="Genomic_DNA"/>
</dbReference>
<organism evidence="2 3">
    <name type="scientific">Pontibacter locisalis</name>
    <dbReference type="NCBI Taxonomy" id="1719035"/>
    <lineage>
        <taxon>Bacteria</taxon>
        <taxon>Pseudomonadati</taxon>
        <taxon>Bacteroidota</taxon>
        <taxon>Cytophagia</taxon>
        <taxon>Cytophagales</taxon>
        <taxon>Hymenobacteraceae</taxon>
        <taxon>Pontibacter</taxon>
    </lineage>
</organism>
<dbReference type="RefSeq" id="WP_377510852.1">
    <property type="nucleotide sequence ID" value="NZ_JBHULU010000021.1"/>
</dbReference>
<sequence length="210" mass="23712">MKRLLLLLFLMLPMLSMAQENMSHLIRAKVKQGSFLLGGTINATAYQVTDELSVPDKTLEGMKINAAISTKNGYFIWHDFVAGLDMTLSHESIDVTLPDVKQKPDRQTFMLLGPFARYYLDNGIFGELTIQGGLHNFTKGGHKYDLYQGSLGIGYAHFINEKFSIEPVISFRYFQRTEDDRSYITMGPVLGVGIQAYIIRRKAHVIKNAL</sequence>